<dbReference type="Proteomes" id="UP000270185">
    <property type="component" value="Chromosome"/>
</dbReference>
<feature type="chain" id="PRO_5018064560" description="Lipoprotein" evidence="1">
    <location>
        <begin position="22"/>
        <end position="197"/>
    </location>
</feature>
<dbReference type="EMBL" id="CP034159">
    <property type="protein sequence ID" value="AZI34290.1"/>
    <property type="molecule type" value="Genomic_DNA"/>
</dbReference>
<reference evidence="3" key="1">
    <citation type="submission" date="2018-11" db="EMBL/GenBank/DDBJ databases">
        <title>Proposal to divide the Flavobacteriaceae and reorganize its genera based on Amino Acid Identity values calculated from whole genome sequences.</title>
        <authorList>
            <person name="Nicholson A.C."/>
            <person name="Gulvik C.A."/>
            <person name="Whitney A.M."/>
            <person name="Humrighouse B.W."/>
            <person name="Bell M."/>
            <person name="Holmes B."/>
            <person name="Steigerwalt A.G."/>
            <person name="Villarma A."/>
            <person name="Sheth M."/>
            <person name="Batra D."/>
            <person name="Pryor J."/>
            <person name="Bernardet J.-F."/>
            <person name="Hugo C."/>
            <person name="Kampfer P."/>
            <person name="Newman J.D."/>
            <person name="McQuiston J.R."/>
        </authorList>
    </citation>
    <scope>NUCLEOTIDE SEQUENCE [LARGE SCALE GENOMIC DNA]</scope>
    <source>
        <strain evidence="3">G0081</strain>
    </source>
</reference>
<organism evidence="2 3">
    <name type="scientific">Kaistella carnis</name>
    <dbReference type="NCBI Taxonomy" id="1241979"/>
    <lineage>
        <taxon>Bacteria</taxon>
        <taxon>Pseudomonadati</taxon>
        <taxon>Bacteroidota</taxon>
        <taxon>Flavobacteriia</taxon>
        <taxon>Flavobacteriales</taxon>
        <taxon>Weeksellaceae</taxon>
        <taxon>Chryseobacterium group</taxon>
        <taxon>Kaistella</taxon>
    </lineage>
</organism>
<evidence type="ECO:0000313" key="2">
    <source>
        <dbReference type="EMBL" id="AZI34290.1"/>
    </source>
</evidence>
<name>A0A3G8XLQ3_9FLAO</name>
<evidence type="ECO:0008006" key="4">
    <source>
        <dbReference type="Google" id="ProtNLM"/>
    </source>
</evidence>
<protein>
    <recommendedName>
        <fullName evidence="4">Lipoprotein</fullName>
    </recommendedName>
</protein>
<dbReference type="OrthoDB" id="1454295at2"/>
<keyword evidence="1" id="KW-0732">Signal</keyword>
<dbReference type="KEGG" id="ccas:EIB73_14370"/>
<feature type="signal peptide" evidence="1">
    <location>
        <begin position="1"/>
        <end position="21"/>
    </location>
</feature>
<dbReference type="PROSITE" id="PS51257">
    <property type="entry name" value="PROKAR_LIPOPROTEIN"/>
    <property type="match status" value="1"/>
</dbReference>
<gene>
    <name evidence="2" type="ORF">EIB73_14370</name>
</gene>
<dbReference type="RefSeq" id="WP_125025926.1">
    <property type="nucleotide sequence ID" value="NZ_CP034159.1"/>
</dbReference>
<dbReference type="AlphaFoldDB" id="A0A3G8XLQ3"/>
<sequence length="197" mass="23357">MKKALPLLLIFLFLSCSESKSGVTKSFDNAQEITNDLGDNLTKMDSLKEHNELVQITDTGKEWLENLFKCRNGNKYCFYLDQEEKICTERFYQFMMDSERIYGATNLSEEEIPTAEKNYKEKWQKIYPLRKDMEPWLFGRGQDDMENIRDIKVEKIADLKYRVFVDYDEDYKTISEITLVPNNGSFFIDYSDTEFLK</sequence>
<evidence type="ECO:0000256" key="1">
    <source>
        <dbReference type="SAM" id="SignalP"/>
    </source>
</evidence>
<keyword evidence="3" id="KW-1185">Reference proteome</keyword>
<proteinExistence type="predicted"/>
<accession>A0A3G8XLQ3</accession>
<evidence type="ECO:0000313" key="3">
    <source>
        <dbReference type="Proteomes" id="UP000270185"/>
    </source>
</evidence>